<dbReference type="EMBL" id="CM051396">
    <property type="protein sequence ID" value="KAJ4723915.1"/>
    <property type="molecule type" value="Genomic_DNA"/>
</dbReference>
<evidence type="ECO:0000313" key="1">
    <source>
        <dbReference type="EMBL" id="KAJ4723915.1"/>
    </source>
</evidence>
<accession>A0ACC1YMS6</accession>
<organism evidence="1 2">
    <name type="scientific">Melia azedarach</name>
    <name type="common">Chinaberry tree</name>
    <dbReference type="NCBI Taxonomy" id="155640"/>
    <lineage>
        <taxon>Eukaryota</taxon>
        <taxon>Viridiplantae</taxon>
        <taxon>Streptophyta</taxon>
        <taxon>Embryophyta</taxon>
        <taxon>Tracheophyta</taxon>
        <taxon>Spermatophyta</taxon>
        <taxon>Magnoliopsida</taxon>
        <taxon>eudicotyledons</taxon>
        <taxon>Gunneridae</taxon>
        <taxon>Pentapetalae</taxon>
        <taxon>rosids</taxon>
        <taxon>malvids</taxon>
        <taxon>Sapindales</taxon>
        <taxon>Meliaceae</taxon>
        <taxon>Melia</taxon>
    </lineage>
</organism>
<protein>
    <submittedName>
        <fullName evidence="1">NB-ARC domain-containing disease resistance protein</fullName>
    </submittedName>
</protein>
<evidence type="ECO:0000313" key="2">
    <source>
        <dbReference type="Proteomes" id="UP001164539"/>
    </source>
</evidence>
<dbReference type="Proteomes" id="UP001164539">
    <property type="component" value="Chromosome 3"/>
</dbReference>
<comment type="caution">
    <text evidence="1">The sequence shown here is derived from an EMBL/GenBank/DDBJ whole genome shotgun (WGS) entry which is preliminary data.</text>
</comment>
<gene>
    <name evidence="1" type="ORF">OWV82_007235</name>
</gene>
<name>A0ACC1YMS6_MELAZ</name>
<reference evidence="1 2" key="1">
    <citation type="journal article" date="2023" name="Science">
        <title>Complex scaffold remodeling in plant triterpene biosynthesis.</title>
        <authorList>
            <person name="De La Pena R."/>
            <person name="Hodgson H."/>
            <person name="Liu J.C."/>
            <person name="Stephenson M.J."/>
            <person name="Martin A.C."/>
            <person name="Owen C."/>
            <person name="Harkess A."/>
            <person name="Leebens-Mack J."/>
            <person name="Jimenez L.E."/>
            <person name="Osbourn A."/>
            <person name="Sattely E.S."/>
        </authorList>
    </citation>
    <scope>NUCLEOTIDE SEQUENCE [LARGE SCALE GENOMIC DNA]</scope>
    <source>
        <strain evidence="2">cv. JPN11</strain>
        <tissue evidence="1">Leaf</tissue>
    </source>
</reference>
<proteinExistence type="predicted"/>
<sequence>MLQPRINIKTLRITGYGGKRFPVWLGDPSFSSMETLELSNCKNCTSLPALGLFRSLKHLTIRQMRGLKKIGCETYGKDCSKPFESLETLHFEVLPEWEYWDTSKQNGYVEVFPRLIELSVVGCNKLSGKLPGHLPSLETLVLKSCEELSVLPDHLPSLQTLAVKYCQELVVSFSSFPALSRLEVEKCKGMVCSNLIDSKLIKSVIISSSALYFYGWMQGDAIR</sequence>
<keyword evidence="2" id="KW-1185">Reference proteome</keyword>